<comment type="caution">
    <text evidence="8">The sequence shown here is derived from an EMBL/GenBank/DDBJ whole genome shotgun (WGS) entry which is preliminary data.</text>
</comment>
<dbReference type="Pfam" id="PF17827">
    <property type="entry name" value="PrmC_N"/>
    <property type="match status" value="1"/>
</dbReference>
<evidence type="ECO:0000256" key="3">
    <source>
        <dbReference type="ARBA" id="ARBA00022691"/>
    </source>
</evidence>
<dbReference type="GO" id="GO:0032259">
    <property type="term" value="P:methylation"/>
    <property type="evidence" value="ECO:0007669"/>
    <property type="project" value="UniProtKB-KW"/>
</dbReference>
<comment type="function">
    <text evidence="5">Methylates the class 1 translation termination release factors RF1/PrfA and RF2/PrfB on the glutamine residue of the universally conserved GGQ motif.</text>
</comment>
<sequence length="303" mass="31962">MTGDPARWSSSGEALAEPRIETPRSTIRAVAGRLRAAGVASPESDAALLLTHAWGRAAADVRRADLLGETPPEPVVERLEGLVAARVQRIPLQHLTGRAPFRDLELQVGPGVFVPRPETEMLVDLAAAGLPQGGRVVDLCTGSGAIALALAAERPDAVVAAVELDPLARAWADRNRATLGLDLDLRSGAAQDAFPELEGEVDVVVSNPPYIPVGMEPVDPEVRDHDPAVALYGGSDDGLRIPLEVAARARALLRPGGLLVMEHADVQGATLPAQLVRQGWVEVHDHDDLTGRPRAVTARAPQA</sequence>
<gene>
    <name evidence="5" type="primary">prmC</name>
    <name evidence="8" type="ORF">FB554_0591</name>
</gene>
<dbReference type="InterPro" id="IPR002052">
    <property type="entry name" value="DNA_methylase_N6_adenine_CS"/>
</dbReference>
<evidence type="ECO:0000256" key="4">
    <source>
        <dbReference type="ARBA" id="ARBA00048391"/>
    </source>
</evidence>
<dbReference type="Proteomes" id="UP000318336">
    <property type="component" value="Unassembled WGS sequence"/>
</dbReference>
<dbReference type="NCBIfam" id="TIGR00536">
    <property type="entry name" value="hemK_fam"/>
    <property type="match status" value="1"/>
</dbReference>
<organism evidence="8 9">
    <name type="scientific">Barrientosiimonas humi</name>
    <dbReference type="NCBI Taxonomy" id="999931"/>
    <lineage>
        <taxon>Bacteria</taxon>
        <taxon>Bacillati</taxon>
        <taxon>Actinomycetota</taxon>
        <taxon>Actinomycetes</taxon>
        <taxon>Micrococcales</taxon>
        <taxon>Dermacoccaceae</taxon>
        <taxon>Barrientosiimonas</taxon>
    </lineage>
</organism>
<dbReference type="NCBIfam" id="TIGR03534">
    <property type="entry name" value="RF_mod_PrmC"/>
    <property type="match status" value="1"/>
</dbReference>
<feature type="binding site" evidence="5">
    <location>
        <begin position="207"/>
        <end position="210"/>
    </location>
    <ligand>
        <name>substrate</name>
    </ligand>
</feature>
<evidence type="ECO:0000256" key="2">
    <source>
        <dbReference type="ARBA" id="ARBA00022679"/>
    </source>
</evidence>
<dbReference type="SUPFAM" id="SSF53335">
    <property type="entry name" value="S-adenosyl-L-methionine-dependent methyltransferases"/>
    <property type="match status" value="1"/>
</dbReference>
<dbReference type="GO" id="GO:0003676">
    <property type="term" value="F:nucleic acid binding"/>
    <property type="evidence" value="ECO:0007669"/>
    <property type="project" value="InterPro"/>
</dbReference>
<keyword evidence="3 5" id="KW-0949">S-adenosyl-L-methionine</keyword>
<comment type="similarity">
    <text evidence="5">Belongs to the protein N5-glutamine methyltransferase family. PrmC subfamily.</text>
</comment>
<feature type="binding site" evidence="5">
    <location>
        <position position="207"/>
    </location>
    <ligand>
        <name>S-adenosyl-L-methionine</name>
        <dbReference type="ChEBI" id="CHEBI:59789"/>
    </ligand>
</feature>
<dbReference type="PANTHER" id="PTHR18895">
    <property type="entry name" value="HEMK METHYLTRANSFERASE"/>
    <property type="match status" value="1"/>
</dbReference>
<evidence type="ECO:0000256" key="1">
    <source>
        <dbReference type="ARBA" id="ARBA00022603"/>
    </source>
</evidence>
<dbReference type="InterPro" id="IPR004556">
    <property type="entry name" value="HemK-like"/>
</dbReference>
<dbReference type="Pfam" id="PF05175">
    <property type="entry name" value="MTS"/>
    <property type="match status" value="1"/>
</dbReference>
<keyword evidence="9" id="KW-1185">Reference proteome</keyword>
<dbReference type="EC" id="2.1.1.297" evidence="5"/>
<dbReference type="InterPro" id="IPR029063">
    <property type="entry name" value="SAM-dependent_MTases_sf"/>
</dbReference>
<protein>
    <recommendedName>
        <fullName evidence="5">Release factor glutamine methyltransferase</fullName>
        <shortName evidence="5">RF MTase</shortName>
        <ecNumber evidence="5">2.1.1.297</ecNumber>
    </recommendedName>
    <alternativeName>
        <fullName evidence="5">N5-glutamine methyltransferase PrmC</fullName>
    </alternativeName>
    <alternativeName>
        <fullName evidence="5">Protein-(glutamine-N5) MTase PrmC</fullName>
    </alternativeName>
    <alternativeName>
        <fullName evidence="5">Protein-glutamine N-methyltransferase PrmC</fullName>
    </alternativeName>
</protein>
<name>A0A542X9G2_9MICO</name>
<dbReference type="HAMAP" id="MF_02126">
    <property type="entry name" value="RF_methyltr_PrmC"/>
    <property type="match status" value="1"/>
</dbReference>
<keyword evidence="2 5" id="KW-0808">Transferase</keyword>
<evidence type="ECO:0000256" key="5">
    <source>
        <dbReference type="HAMAP-Rule" id="MF_02126"/>
    </source>
</evidence>
<evidence type="ECO:0000259" key="7">
    <source>
        <dbReference type="Pfam" id="PF17827"/>
    </source>
</evidence>
<dbReference type="InterPro" id="IPR040758">
    <property type="entry name" value="PrmC_N"/>
</dbReference>
<dbReference type="Gene3D" id="1.10.8.10">
    <property type="entry name" value="DNA helicase RuvA subunit, C-terminal domain"/>
    <property type="match status" value="1"/>
</dbReference>
<accession>A0A542X9G2</accession>
<feature type="domain" description="Methyltransferase small" evidence="6">
    <location>
        <begin position="122"/>
        <end position="210"/>
    </location>
</feature>
<proteinExistence type="inferred from homology"/>
<dbReference type="InterPro" id="IPR019874">
    <property type="entry name" value="RF_methyltr_PrmC"/>
</dbReference>
<reference evidence="8 9" key="1">
    <citation type="submission" date="2019-06" db="EMBL/GenBank/DDBJ databases">
        <title>Sequencing the genomes of 1000 actinobacteria strains.</title>
        <authorList>
            <person name="Klenk H.-P."/>
        </authorList>
    </citation>
    <scope>NUCLEOTIDE SEQUENCE [LARGE SCALE GENOMIC DNA]</scope>
    <source>
        <strain evidence="8 9">DSM 24617</strain>
    </source>
</reference>
<dbReference type="Gene3D" id="3.40.50.150">
    <property type="entry name" value="Vaccinia Virus protein VP39"/>
    <property type="match status" value="1"/>
</dbReference>
<evidence type="ECO:0000259" key="6">
    <source>
        <dbReference type="Pfam" id="PF05175"/>
    </source>
</evidence>
<evidence type="ECO:0000313" key="8">
    <source>
        <dbReference type="EMBL" id="TQL32465.1"/>
    </source>
</evidence>
<dbReference type="PROSITE" id="PS00092">
    <property type="entry name" value="N6_MTASE"/>
    <property type="match status" value="1"/>
</dbReference>
<comment type="catalytic activity">
    <reaction evidence="4 5">
        <text>L-glutaminyl-[peptide chain release factor] + S-adenosyl-L-methionine = N(5)-methyl-L-glutaminyl-[peptide chain release factor] + S-adenosyl-L-homocysteine + H(+)</text>
        <dbReference type="Rhea" id="RHEA:42896"/>
        <dbReference type="Rhea" id="RHEA-COMP:10271"/>
        <dbReference type="Rhea" id="RHEA-COMP:10272"/>
        <dbReference type="ChEBI" id="CHEBI:15378"/>
        <dbReference type="ChEBI" id="CHEBI:30011"/>
        <dbReference type="ChEBI" id="CHEBI:57856"/>
        <dbReference type="ChEBI" id="CHEBI:59789"/>
        <dbReference type="ChEBI" id="CHEBI:61891"/>
        <dbReference type="EC" id="2.1.1.297"/>
    </reaction>
</comment>
<dbReference type="InterPro" id="IPR007848">
    <property type="entry name" value="Small_mtfrase_dom"/>
</dbReference>
<dbReference type="PANTHER" id="PTHR18895:SF74">
    <property type="entry name" value="MTRF1L RELEASE FACTOR GLUTAMINE METHYLTRANSFERASE"/>
    <property type="match status" value="1"/>
</dbReference>
<dbReference type="GO" id="GO:0102559">
    <property type="term" value="F:peptide chain release factor N(5)-glutamine methyltransferase activity"/>
    <property type="evidence" value="ECO:0007669"/>
    <property type="project" value="UniProtKB-EC"/>
</dbReference>
<keyword evidence="1 5" id="KW-0489">Methyltransferase</keyword>
<evidence type="ECO:0000313" key="9">
    <source>
        <dbReference type="Proteomes" id="UP000318336"/>
    </source>
</evidence>
<dbReference type="EMBL" id="VFOK01000001">
    <property type="protein sequence ID" value="TQL32465.1"/>
    <property type="molecule type" value="Genomic_DNA"/>
</dbReference>
<feature type="domain" description="Release factor glutamine methyltransferase N-terminal" evidence="7">
    <location>
        <begin position="28"/>
        <end position="97"/>
    </location>
</feature>
<dbReference type="CDD" id="cd02440">
    <property type="entry name" value="AdoMet_MTases"/>
    <property type="match status" value="1"/>
</dbReference>
<dbReference type="AlphaFoldDB" id="A0A542X9G2"/>
<dbReference type="InterPro" id="IPR050320">
    <property type="entry name" value="N5-glutamine_MTase"/>
</dbReference>
<comment type="caution">
    <text evidence="5">Lacks conserved residue(s) required for the propagation of feature annotation.</text>
</comment>
<feature type="binding site" evidence="5">
    <location>
        <position position="163"/>
    </location>
    <ligand>
        <name>S-adenosyl-L-methionine</name>
        <dbReference type="ChEBI" id="CHEBI:59789"/>
    </ligand>
</feature>